<feature type="transmembrane region" description="Helical" evidence="11">
    <location>
        <begin position="64"/>
        <end position="85"/>
    </location>
</feature>
<accession>A0A2S7UEC3</accession>
<comment type="caution">
    <text evidence="12">The sequence shown here is derived from an EMBL/GenBank/DDBJ whole genome shotgun (WGS) entry which is preliminary data.</text>
</comment>
<keyword evidence="3" id="KW-0997">Cell inner membrane</keyword>
<keyword evidence="7 11" id="KW-0472">Membrane</keyword>
<comment type="similarity">
    <text evidence="9 11">Belongs to the fluoride channel Fluc/FEX (TC 1.A.43) family.</text>
</comment>
<dbReference type="AlphaFoldDB" id="A0A2S7UEC3"/>
<comment type="subcellular location">
    <subcellularLocation>
        <location evidence="1 11">Cell membrane</location>
        <topology evidence="1 11">Multi-pass membrane protein</topology>
    </subcellularLocation>
</comment>
<protein>
    <recommendedName>
        <fullName evidence="11">Fluoride-specific ion channel FluC</fullName>
    </recommendedName>
</protein>
<dbReference type="PANTHER" id="PTHR28259:SF1">
    <property type="entry name" value="FLUORIDE EXPORT PROTEIN 1-RELATED"/>
    <property type="match status" value="1"/>
</dbReference>
<evidence type="ECO:0000256" key="3">
    <source>
        <dbReference type="ARBA" id="ARBA00022519"/>
    </source>
</evidence>
<feature type="transmembrane region" description="Helical" evidence="11">
    <location>
        <begin position="97"/>
        <end position="117"/>
    </location>
</feature>
<evidence type="ECO:0000256" key="10">
    <source>
        <dbReference type="ARBA" id="ARBA00035585"/>
    </source>
</evidence>
<evidence type="ECO:0000313" key="12">
    <source>
        <dbReference type="EMBL" id="PQJ33229.1"/>
    </source>
</evidence>
<evidence type="ECO:0000256" key="4">
    <source>
        <dbReference type="ARBA" id="ARBA00022692"/>
    </source>
</evidence>
<dbReference type="GO" id="GO:0140114">
    <property type="term" value="P:cellular detoxification of fluoride"/>
    <property type="evidence" value="ECO:0007669"/>
    <property type="project" value="UniProtKB-UniRule"/>
</dbReference>
<dbReference type="InterPro" id="IPR003691">
    <property type="entry name" value="FluC"/>
</dbReference>
<dbReference type="GO" id="GO:0046872">
    <property type="term" value="F:metal ion binding"/>
    <property type="evidence" value="ECO:0007669"/>
    <property type="project" value="UniProtKB-KW"/>
</dbReference>
<feature type="binding site" evidence="11">
    <location>
        <position position="75"/>
    </location>
    <ligand>
        <name>Na(+)</name>
        <dbReference type="ChEBI" id="CHEBI:29101"/>
        <note>structural</note>
    </ligand>
</feature>
<evidence type="ECO:0000313" key="13">
    <source>
        <dbReference type="Proteomes" id="UP000239747"/>
    </source>
</evidence>
<keyword evidence="11" id="KW-0479">Metal-binding</keyword>
<evidence type="ECO:0000256" key="7">
    <source>
        <dbReference type="ARBA" id="ARBA00023136"/>
    </source>
</evidence>
<evidence type="ECO:0000256" key="1">
    <source>
        <dbReference type="ARBA" id="ARBA00004651"/>
    </source>
</evidence>
<evidence type="ECO:0000256" key="11">
    <source>
        <dbReference type="HAMAP-Rule" id="MF_00454"/>
    </source>
</evidence>
<dbReference type="GO" id="GO:0005886">
    <property type="term" value="C:plasma membrane"/>
    <property type="evidence" value="ECO:0007669"/>
    <property type="project" value="UniProtKB-SubCell"/>
</dbReference>
<dbReference type="GO" id="GO:0062054">
    <property type="term" value="F:fluoride channel activity"/>
    <property type="evidence" value="ECO:0007669"/>
    <property type="project" value="UniProtKB-UniRule"/>
</dbReference>
<evidence type="ECO:0000256" key="5">
    <source>
        <dbReference type="ARBA" id="ARBA00022989"/>
    </source>
</evidence>
<keyword evidence="8 11" id="KW-0407">Ion channel</keyword>
<evidence type="ECO:0000256" key="9">
    <source>
        <dbReference type="ARBA" id="ARBA00035120"/>
    </source>
</evidence>
<keyword evidence="13" id="KW-1185">Reference proteome</keyword>
<sequence length="122" mass="13558">MKQLLLVFIGGGLGCVIRFLFSVWMNTDQIKWLPTIMANVLGCFLLGLFLSFSHKNILDSHGYILLGIGFCGGLTTFSTFSVDLFKLTNETNYTGALLYLFLTIILGYIAVYCAYHLGKQIA</sequence>
<feature type="transmembrane region" description="Helical" evidence="11">
    <location>
        <begin position="32"/>
        <end position="52"/>
    </location>
</feature>
<keyword evidence="4 11" id="KW-0812">Transmembrane</keyword>
<dbReference type="NCBIfam" id="TIGR00494">
    <property type="entry name" value="crcB"/>
    <property type="match status" value="1"/>
</dbReference>
<keyword evidence="2 11" id="KW-1003">Cell membrane</keyword>
<keyword evidence="5 11" id="KW-1133">Transmembrane helix</keyword>
<comment type="function">
    <text evidence="11">Fluoride-specific ion channel. Important for reducing fluoride concentration in the cell, thus reducing its toxicity.</text>
</comment>
<keyword evidence="11" id="KW-0915">Sodium</keyword>
<organism evidence="12 13">
    <name type="scientific">Nonlabens arenilitoris</name>
    <dbReference type="NCBI Taxonomy" id="1217969"/>
    <lineage>
        <taxon>Bacteria</taxon>
        <taxon>Pseudomonadati</taxon>
        <taxon>Bacteroidota</taxon>
        <taxon>Flavobacteriia</taxon>
        <taxon>Flavobacteriales</taxon>
        <taxon>Flavobacteriaceae</taxon>
        <taxon>Nonlabens</taxon>
    </lineage>
</organism>
<keyword evidence="11" id="KW-0813">Transport</keyword>
<proteinExistence type="inferred from homology"/>
<dbReference type="PANTHER" id="PTHR28259">
    <property type="entry name" value="FLUORIDE EXPORT PROTEIN 1-RELATED"/>
    <property type="match status" value="1"/>
</dbReference>
<feature type="binding site" evidence="11">
    <location>
        <position position="72"/>
    </location>
    <ligand>
        <name>Na(+)</name>
        <dbReference type="ChEBI" id="CHEBI:29101"/>
        <note>structural</note>
    </ligand>
</feature>
<evidence type="ECO:0000256" key="8">
    <source>
        <dbReference type="ARBA" id="ARBA00023303"/>
    </source>
</evidence>
<feature type="transmembrane region" description="Helical" evidence="11">
    <location>
        <begin position="5"/>
        <end position="26"/>
    </location>
</feature>
<dbReference type="EMBL" id="MTPW01000001">
    <property type="protein sequence ID" value="PQJ33229.1"/>
    <property type="molecule type" value="Genomic_DNA"/>
</dbReference>
<reference evidence="12 13" key="1">
    <citation type="submission" date="2017-01" db="EMBL/GenBank/DDBJ databases">
        <title>Trade-off between light-utilization and light-protection in marine flavobacteria.</title>
        <authorList>
            <person name="Kumagai Y."/>
            <person name="Yoshizawa S."/>
            <person name="Kogure K."/>
            <person name="Iwasaki W."/>
        </authorList>
    </citation>
    <scope>NUCLEOTIDE SEQUENCE [LARGE SCALE GENOMIC DNA]</scope>
    <source>
        <strain evidence="12 13">KCTC 32109</strain>
    </source>
</reference>
<evidence type="ECO:0000256" key="6">
    <source>
        <dbReference type="ARBA" id="ARBA00023065"/>
    </source>
</evidence>
<name>A0A2S7UEC3_9FLAO</name>
<evidence type="ECO:0000256" key="2">
    <source>
        <dbReference type="ARBA" id="ARBA00022475"/>
    </source>
</evidence>
<dbReference type="Proteomes" id="UP000239747">
    <property type="component" value="Unassembled WGS sequence"/>
</dbReference>
<dbReference type="Pfam" id="PF02537">
    <property type="entry name" value="CRCB"/>
    <property type="match status" value="1"/>
</dbReference>
<dbReference type="PROSITE" id="PS51257">
    <property type="entry name" value="PROKAR_LIPOPROTEIN"/>
    <property type="match status" value="1"/>
</dbReference>
<gene>
    <name evidence="11" type="primary">fluC</name>
    <name evidence="11" type="synonym">crcB</name>
    <name evidence="12" type="ORF">BST92_12730</name>
</gene>
<dbReference type="HAMAP" id="MF_00454">
    <property type="entry name" value="FluC"/>
    <property type="match status" value="1"/>
</dbReference>
<comment type="catalytic activity">
    <reaction evidence="10">
        <text>fluoride(in) = fluoride(out)</text>
        <dbReference type="Rhea" id="RHEA:76159"/>
        <dbReference type="ChEBI" id="CHEBI:17051"/>
    </reaction>
    <physiologicalReaction direction="left-to-right" evidence="10">
        <dbReference type="Rhea" id="RHEA:76160"/>
    </physiologicalReaction>
</comment>
<comment type="activity regulation">
    <text evidence="11">Na(+) is not transported, but it plays an essential structural role and its presence is essential for fluoride channel function.</text>
</comment>
<keyword evidence="6 11" id="KW-0406">Ion transport</keyword>